<organism evidence="5 6">
    <name type="scientific">Olpidium bornovanus</name>
    <dbReference type="NCBI Taxonomy" id="278681"/>
    <lineage>
        <taxon>Eukaryota</taxon>
        <taxon>Fungi</taxon>
        <taxon>Fungi incertae sedis</taxon>
        <taxon>Olpidiomycota</taxon>
        <taxon>Olpidiomycotina</taxon>
        <taxon>Olpidiomycetes</taxon>
        <taxon>Olpidiales</taxon>
        <taxon>Olpidiaceae</taxon>
        <taxon>Olpidium</taxon>
    </lineage>
</organism>
<feature type="domain" description="BTB" evidence="4">
    <location>
        <begin position="435"/>
        <end position="502"/>
    </location>
</feature>
<protein>
    <recommendedName>
        <fullName evidence="4">BTB domain-containing protein</fullName>
    </recommendedName>
</protein>
<dbReference type="GO" id="GO:0005739">
    <property type="term" value="C:mitochondrion"/>
    <property type="evidence" value="ECO:0007669"/>
    <property type="project" value="TreeGrafter"/>
</dbReference>
<dbReference type="OrthoDB" id="432528at2759"/>
<dbReference type="Pfam" id="PF00651">
    <property type="entry name" value="BTB"/>
    <property type="match status" value="1"/>
</dbReference>
<proteinExistence type="predicted"/>
<dbReference type="PROSITE" id="PS50097">
    <property type="entry name" value="BTB"/>
    <property type="match status" value="1"/>
</dbReference>
<dbReference type="SUPFAM" id="SSF117281">
    <property type="entry name" value="Kelch motif"/>
    <property type="match status" value="2"/>
</dbReference>
<name>A0A8H7ZQP4_9FUNG</name>
<evidence type="ECO:0000313" key="6">
    <source>
        <dbReference type="Proteomes" id="UP000673691"/>
    </source>
</evidence>
<dbReference type="PANTHER" id="PTHR43503:SF2">
    <property type="entry name" value="NEGATIVE REGULATOR OF SPORULATION MDS3-RELATED"/>
    <property type="match status" value="1"/>
</dbReference>
<keyword evidence="1" id="KW-0880">Kelch repeat</keyword>
<dbReference type="SUPFAM" id="SSF54695">
    <property type="entry name" value="POZ domain"/>
    <property type="match status" value="1"/>
</dbReference>
<feature type="region of interest" description="Disordered" evidence="3">
    <location>
        <begin position="601"/>
        <end position="620"/>
    </location>
</feature>
<dbReference type="GO" id="GO:0045454">
    <property type="term" value="P:cell redox homeostasis"/>
    <property type="evidence" value="ECO:0007669"/>
    <property type="project" value="TreeGrafter"/>
</dbReference>
<dbReference type="InterPro" id="IPR056737">
    <property type="entry name" value="Beta-prop_ATRN-MKLN-like"/>
</dbReference>
<dbReference type="SMART" id="SM00225">
    <property type="entry name" value="BTB"/>
    <property type="match status" value="1"/>
</dbReference>
<keyword evidence="6" id="KW-1185">Reference proteome</keyword>
<dbReference type="Pfam" id="PF24981">
    <property type="entry name" value="Beta-prop_ATRN-LZTR1"/>
    <property type="match status" value="1"/>
</dbReference>
<accession>A0A8H7ZQP4</accession>
<reference evidence="5 6" key="1">
    <citation type="journal article" name="Sci. Rep.">
        <title>Genome-scale phylogenetic analyses confirm Olpidium as the closest living zoosporic fungus to the non-flagellated, terrestrial fungi.</title>
        <authorList>
            <person name="Chang Y."/>
            <person name="Rochon D."/>
            <person name="Sekimoto S."/>
            <person name="Wang Y."/>
            <person name="Chovatia M."/>
            <person name="Sandor L."/>
            <person name="Salamov A."/>
            <person name="Grigoriev I.V."/>
            <person name="Stajich J.E."/>
            <person name="Spatafora J.W."/>
        </authorList>
    </citation>
    <scope>NUCLEOTIDE SEQUENCE [LARGE SCALE GENOMIC DNA]</scope>
    <source>
        <strain evidence="5">S191</strain>
    </source>
</reference>
<dbReference type="InterPro" id="IPR000210">
    <property type="entry name" value="BTB/POZ_dom"/>
</dbReference>
<dbReference type="Gene3D" id="3.30.710.10">
    <property type="entry name" value="Potassium Channel Kv1.1, Chain A"/>
    <property type="match status" value="1"/>
</dbReference>
<dbReference type="AlphaFoldDB" id="A0A8H7ZQP4"/>
<keyword evidence="2" id="KW-0677">Repeat</keyword>
<comment type="caution">
    <text evidence="5">The sequence shown here is derived from an EMBL/GenBank/DDBJ whole genome shotgun (WGS) entry which is preliminary data.</text>
</comment>
<gene>
    <name evidence="5" type="ORF">BJ554DRAFT_2084</name>
</gene>
<dbReference type="GO" id="GO:0005829">
    <property type="term" value="C:cytosol"/>
    <property type="evidence" value="ECO:0007669"/>
    <property type="project" value="TreeGrafter"/>
</dbReference>
<dbReference type="InterPro" id="IPR011333">
    <property type="entry name" value="SKP1/BTB/POZ_sf"/>
</dbReference>
<dbReference type="InterPro" id="IPR015915">
    <property type="entry name" value="Kelch-typ_b-propeller"/>
</dbReference>
<evidence type="ECO:0000256" key="3">
    <source>
        <dbReference type="SAM" id="MobiDB-lite"/>
    </source>
</evidence>
<dbReference type="Gene3D" id="2.120.10.80">
    <property type="entry name" value="Kelch-type beta propeller"/>
    <property type="match status" value="1"/>
</dbReference>
<feature type="compositionally biased region" description="Polar residues" evidence="3">
    <location>
        <begin position="605"/>
        <end position="620"/>
    </location>
</feature>
<dbReference type="Proteomes" id="UP000673691">
    <property type="component" value="Unassembled WGS sequence"/>
</dbReference>
<dbReference type="PANTHER" id="PTHR43503">
    <property type="entry name" value="MCG48959-RELATED"/>
    <property type="match status" value="1"/>
</dbReference>
<evidence type="ECO:0000256" key="1">
    <source>
        <dbReference type="ARBA" id="ARBA00022441"/>
    </source>
</evidence>
<sequence>MAAYSDPKQTTGDNLVGLWRPSLTRVGRKVYVFGGGGHVTTDLHALDLDTLRWSHVQVCGIPRPRPASLLPSPAPPIANRRNLTPPPSDPTPLVLTTFFPVLPPVGVDEGATSQQAIRPLCDALPKLDHNIRLVCDSVRRGSNEFQEYCNDVVIYDLSKRTWFRPNVGGKTVAARYLHSAVVHENKLYVYGGFARNTEMTYVLEELSVLDLESFVWSCVSTCVPARYNHTATVIKDKMYIYAGKDEQGNTVSDIFYVDLKTTKVVGFSGVSGEVVLLKSQHFAEAVNGNILVFGKYITPSTAAYLSDNQPHGLWLLDLEKLEWKRLEGSKDFAKGVWNYFTVLGNPRSSESDDGYHTPPATEIDGEVIRDSPCRDGAEDEVRLVFLGNVESDRHPPYDHFRDFVSVDIASLGVFTVPPSLLSSDLATLLDDPTLSDFTISARDGAPFWVHKTILMARWPHFRNVCGSGMIEASQGRMEIPEARGVVHAFLYYMYTDTIPRDAPWDVVADLLVLASLYFLPRLRMLCSHRLVRRHLTTETCARIFEKAVVAQEHGLKAEVLRYIFQNYGPVLKSQCMDTLPAHINDEFLACIPEDAALTCGETRPPKSQSVPAVTPTVKQQ</sequence>
<dbReference type="EMBL" id="JAEFCI010009438">
    <property type="protein sequence ID" value="KAG5457811.1"/>
    <property type="molecule type" value="Genomic_DNA"/>
</dbReference>
<evidence type="ECO:0000256" key="2">
    <source>
        <dbReference type="ARBA" id="ARBA00022737"/>
    </source>
</evidence>
<evidence type="ECO:0000259" key="4">
    <source>
        <dbReference type="PROSITE" id="PS50097"/>
    </source>
</evidence>
<evidence type="ECO:0000313" key="5">
    <source>
        <dbReference type="EMBL" id="KAG5457811.1"/>
    </source>
</evidence>